<dbReference type="AlphaFoldDB" id="A0A544U897"/>
<name>A0A544U897_LYSSH</name>
<dbReference type="RefSeq" id="WP_142510692.1">
    <property type="nucleotide sequence ID" value="NZ_SADV01000031.1"/>
</dbReference>
<dbReference type="EMBL" id="SADV01000031">
    <property type="protein sequence ID" value="TQR28321.1"/>
    <property type="molecule type" value="Genomic_DNA"/>
</dbReference>
<accession>A0A544U897</accession>
<proteinExistence type="predicted"/>
<evidence type="ECO:0000313" key="2">
    <source>
        <dbReference type="Proteomes" id="UP000317944"/>
    </source>
</evidence>
<organism evidence="1 2">
    <name type="scientific">Lysinibacillus sphaericus</name>
    <name type="common">Bacillus sphaericus</name>
    <dbReference type="NCBI Taxonomy" id="1421"/>
    <lineage>
        <taxon>Bacteria</taxon>
        <taxon>Bacillati</taxon>
        <taxon>Bacillota</taxon>
        <taxon>Bacilli</taxon>
        <taxon>Bacillales</taxon>
        <taxon>Bacillaceae</taxon>
        <taxon>Lysinibacillus</taxon>
    </lineage>
</organism>
<dbReference type="Proteomes" id="UP000317944">
    <property type="component" value="Unassembled WGS sequence"/>
</dbReference>
<sequence>MAGVLIGLSDIHYTKIKPGATDVTTAFANPIQKLAKAIEAKVTPKTSNTVLYADDGAAESTSAEGETEMEFKIDALANAVYADILGKEINDDGVVIDASGDVAPNIALAFRSLKSNGKYRYFWYYKGNYQLPEENYKTKGESVEYNTPSVKGVFVNSDIVKNSKGEGIKRMFVDEDDTGVDASVIENWFKKVYIGSTTPTP</sequence>
<comment type="caution">
    <text evidence="1">The sequence shown here is derived from an EMBL/GenBank/DDBJ whole genome shotgun (WGS) entry which is preliminary data.</text>
</comment>
<evidence type="ECO:0000313" key="1">
    <source>
        <dbReference type="EMBL" id="TQR28321.1"/>
    </source>
</evidence>
<dbReference type="NCBIfam" id="TIGR01603">
    <property type="entry name" value="maj_tail_phi13"/>
    <property type="match status" value="1"/>
</dbReference>
<gene>
    <name evidence="1" type="ORF">C7Y47_22025</name>
</gene>
<protein>
    <submittedName>
        <fullName evidence="1">Phage tail protein</fullName>
    </submittedName>
</protein>
<dbReference type="InterPro" id="IPR006490">
    <property type="entry name" value="Maj_tail_phi13"/>
</dbReference>
<reference evidence="1 2" key="1">
    <citation type="submission" date="2018-03" db="EMBL/GenBank/DDBJ databases">
        <title>Aerobic endospore-forming bacteria genome sequencing and assembly.</title>
        <authorList>
            <person name="Cavalcante D.A."/>
            <person name="Driks A."/>
            <person name="Putonti C."/>
            <person name="De-Souza M.T."/>
        </authorList>
    </citation>
    <scope>NUCLEOTIDE SEQUENCE [LARGE SCALE GENOMIC DNA]</scope>
    <source>
        <strain evidence="1 2">SDF0037</strain>
    </source>
</reference>
<dbReference type="OrthoDB" id="3078218at2"/>